<feature type="transmembrane region" description="Helical" evidence="1">
    <location>
        <begin position="41"/>
        <end position="63"/>
    </location>
</feature>
<reference evidence="3 4" key="1">
    <citation type="submission" date="2009-10" db="EMBL/GenBank/DDBJ databases">
        <title>Complete sequence of chromosome of Ammonifex degensii KC4.</title>
        <authorList>
            <consortium name="US DOE Joint Genome Institute"/>
            <person name="Kerfeld C."/>
            <person name="Goodner B."/>
            <person name="Huber H."/>
            <person name="Stetter K."/>
            <person name="Lucas S."/>
            <person name="Copeland A."/>
            <person name="Lapidus A."/>
            <person name="Glavina del Rio T."/>
            <person name="Dalin E."/>
            <person name="Tice H."/>
            <person name="Bruce D."/>
            <person name="Goodwin L."/>
            <person name="Pitluck S."/>
            <person name="Saunders E."/>
            <person name="Brettin T."/>
            <person name="Detter J.C."/>
            <person name="Han C."/>
            <person name="Larimer F."/>
            <person name="Land M."/>
            <person name="Hauser L."/>
            <person name="Kyrpides N."/>
            <person name="Ovchinnikova G."/>
            <person name="Richardson P."/>
        </authorList>
    </citation>
    <scope>NUCLEOTIDE SEQUENCE [LARGE SCALE GENOMIC DNA]</scope>
    <source>
        <strain evidence="4">DSM 10501 / KC4</strain>
    </source>
</reference>
<dbReference type="EMBL" id="CP001785">
    <property type="protein sequence ID" value="ACX51780.1"/>
    <property type="molecule type" value="Genomic_DNA"/>
</dbReference>
<name>C9RC03_AMMDK</name>
<keyword evidence="1" id="KW-0472">Membrane</keyword>
<dbReference type="Proteomes" id="UP000002620">
    <property type="component" value="Chromosome"/>
</dbReference>
<feature type="domain" description="DUF5652" evidence="2">
    <location>
        <begin position="1"/>
        <end position="69"/>
    </location>
</feature>
<evidence type="ECO:0000259" key="2">
    <source>
        <dbReference type="Pfam" id="PF18893"/>
    </source>
</evidence>
<keyword evidence="4" id="KW-1185">Reference proteome</keyword>
<evidence type="ECO:0000313" key="4">
    <source>
        <dbReference type="Proteomes" id="UP000002620"/>
    </source>
</evidence>
<protein>
    <recommendedName>
        <fullName evidence="2">DUF5652 domain-containing protein</fullName>
    </recommendedName>
</protein>
<dbReference type="KEGG" id="adg:Adeg_0632"/>
<dbReference type="RefSeq" id="WP_015738658.1">
    <property type="nucleotide sequence ID" value="NC_013385.1"/>
</dbReference>
<accession>C9RC03</accession>
<dbReference type="STRING" id="429009.Adeg_0632"/>
<evidence type="ECO:0000256" key="1">
    <source>
        <dbReference type="SAM" id="Phobius"/>
    </source>
</evidence>
<evidence type="ECO:0000313" key="3">
    <source>
        <dbReference type="EMBL" id="ACX51780.1"/>
    </source>
</evidence>
<dbReference type="HOGENOM" id="CLU_199495_0_0_9"/>
<dbReference type="Pfam" id="PF18893">
    <property type="entry name" value="DUF5652"/>
    <property type="match status" value="1"/>
</dbReference>
<gene>
    <name evidence="3" type="ordered locus">Adeg_0632</name>
</gene>
<feature type="transmembrane region" description="Helical" evidence="1">
    <location>
        <begin position="12"/>
        <end position="29"/>
    </location>
</feature>
<proteinExistence type="predicted"/>
<dbReference type="AlphaFoldDB" id="C9RC03"/>
<keyword evidence="1" id="KW-0812">Transmembrane</keyword>
<keyword evidence="1" id="KW-1133">Transmembrane helix</keyword>
<dbReference type="eggNOG" id="ENOG50336YP">
    <property type="taxonomic scope" value="Bacteria"/>
</dbReference>
<sequence>METITIQIPYFKPWVLVLILAWSLFWKGWALWRSARNDQRGWFIILLLVNTVGVLDIIYLLTWGRRRPVWGRRWW</sequence>
<organism evidence="3 4">
    <name type="scientific">Ammonifex degensii (strain DSM 10501 / KC4)</name>
    <dbReference type="NCBI Taxonomy" id="429009"/>
    <lineage>
        <taxon>Bacteria</taxon>
        <taxon>Bacillati</taxon>
        <taxon>Bacillota</taxon>
        <taxon>Clostridia</taxon>
        <taxon>Thermoanaerobacterales</taxon>
        <taxon>Thermoanaerobacteraceae</taxon>
        <taxon>Ammonifex</taxon>
    </lineage>
</organism>
<dbReference type="OrthoDB" id="5119798at2"/>
<dbReference type="InterPro" id="IPR043712">
    <property type="entry name" value="DUF5652"/>
</dbReference>